<dbReference type="EMBL" id="CP035758">
    <property type="protein sequence ID" value="QBD78282.1"/>
    <property type="molecule type" value="Genomic_DNA"/>
</dbReference>
<evidence type="ECO:0000256" key="1">
    <source>
        <dbReference type="SAM" id="MobiDB-lite"/>
    </source>
</evidence>
<proteinExistence type="predicted"/>
<dbReference type="Proteomes" id="UP000290365">
    <property type="component" value="Chromosome"/>
</dbReference>
<evidence type="ECO:0008006" key="5">
    <source>
        <dbReference type="Google" id="ProtNLM"/>
    </source>
</evidence>
<evidence type="ECO:0000313" key="3">
    <source>
        <dbReference type="EMBL" id="QBD78282.1"/>
    </source>
</evidence>
<reference evidence="3 4" key="1">
    <citation type="submission" date="2019-01" db="EMBL/GenBank/DDBJ databases">
        <title>Ktedonosporobacter rubrisoli SCAWS-G2.</title>
        <authorList>
            <person name="Huang Y."/>
            <person name="Yan B."/>
        </authorList>
    </citation>
    <scope>NUCLEOTIDE SEQUENCE [LARGE SCALE GENOMIC DNA]</scope>
    <source>
        <strain evidence="3 4">SCAWS-G2</strain>
    </source>
</reference>
<feature type="region of interest" description="Disordered" evidence="1">
    <location>
        <begin position="83"/>
        <end position="102"/>
    </location>
</feature>
<gene>
    <name evidence="3" type="ORF">EPA93_20680</name>
</gene>
<feature type="region of interest" description="Disordered" evidence="1">
    <location>
        <begin position="1"/>
        <end position="25"/>
    </location>
</feature>
<dbReference type="KEGG" id="kbs:EPA93_20680"/>
<keyword evidence="4" id="KW-1185">Reference proteome</keyword>
<feature type="compositionally biased region" description="Basic and acidic residues" evidence="1">
    <location>
        <begin position="8"/>
        <end position="21"/>
    </location>
</feature>
<organism evidence="3 4">
    <name type="scientific">Ktedonosporobacter rubrisoli</name>
    <dbReference type="NCBI Taxonomy" id="2509675"/>
    <lineage>
        <taxon>Bacteria</taxon>
        <taxon>Bacillati</taxon>
        <taxon>Chloroflexota</taxon>
        <taxon>Ktedonobacteria</taxon>
        <taxon>Ktedonobacterales</taxon>
        <taxon>Ktedonosporobacteraceae</taxon>
        <taxon>Ktedonosporobacter</taxon>
    </lineage>
</organism>
<feature type="transmembrane region" description="Helical" evidence="2">
    <location>
        <begin position="112"/>
        <end position="133"/>
    </location>
</feature>
<feature type="transmembrane region" description="Helical" evidence="2">
    <location>
        <begin position="170"/>
        <end position="189"/>
    </location>
</feature>
<name>A0A4P6JSS2_KTERU</name>
<dbReference type="RefSeq" id="WP_129889335.1">
    <property type="nucleotide sequence ID" value="NZ_CP035758.1"/>
</dbReference>
<feature type="transmembrane region" description="Helical" evidence="2">
    <location>
        <begin position="145"/>
        <end position="164"/>
    </location>
</feature>
<keyword evidence="2" id="KW-0812">Transmembrane</keyword>
<protein>
    <recommendedName>
        <fullName evidence="5">YggT family protein</fullName>
    </recommendedName>
</protein>
<evidence type="ECO:0000313" key="4">
    <source>
        <dbReference type="Proteomes" id="UP000290365"/>
    </source>
</evidence>
<keyword evidence="2" id="KW-0472">Membrane</keyword>
<dbReference type="AlphaFoldDB" id="A0A4P6JSS2"/>
<evidence type="ECO:0000256" key="2">
    <source>
        <dbReference type="SAM" id="Phobius"/>
    </source>
</evidence>
<accession>A0A4P6JSS2</accession>
<keyword evidence="2" id="KW-1133">Transmembrane helix</keyword>
<sequence length="205" mass="22950">MLGKQKLHKDDSREIDEHDQPTEPLLDSVVSSFLPTVPYDGGPAGNVAMPMPQPFPGQPMQRISLPPYTPGAGGAYQYFPPQSEVHKGRNGRPPSGNRAAQPFSSSRARYRYIPTLVGLFFVVVQLLLVTRLILKILSISDREFWVSLVYVLSSLFVQPLILLINQLHLSFSLGIEVYTLFAIIAYALLSRILVRLLKICFQIRS</sequence>